<dbReference type="EMBL" id="CP014869">
    <property type="protein sequence ID" value="AMT94805.1"/>
    <property type="molecule type" value="Genomic_DNA"/>
</dbReference>
<keyword evidence="1" id="KW-1133">Transmembrane helix</keyword>
<evidence type="ECO:0000313" key="3">
    <source>
        <dbReference type="Proteomes" id="UP000075950"/>
    </source>
</evidence>
<dbReference type="KEGG" id="bly:A2T55_14485"/>
<feature type="transmembrane region" description="Helical" evidence="1">
    <location>
        <begin position="228"/>
        <end position="256"/>
    </location>
</feature>
<accession>A0A142NPU9</accession>
<gene>
    <name evidence="2" type="ORF">A2T55_14485</name>
</gene>
<keyword evidence="1" id="KW-0812">Transmembrane</keyword>
<feature type="transmembrane region" description="Helical" evidence="1">
    <location>
        <begin position="72"/>
        <end position="95"/>
    </location>
</feature>
<reference evidence="3" key="1">
    <citation type="submission" date="2016-03" db="EMBL/GenBank/DDBJ databases">
        <authorList>
            <person name="Ploux O."/>
        </authorList>
    </citation>
    <scope>NUCLEOTIDE SEQUENCE [LARGE SCALE GENOMIC DNA]</scope>
    <source>
        <strain evidence="3">BS258</strain>
    </source>
</reference>
<name>A0A142NPU9_BRELN</name>
<dbReference type="Proteomes" id="UP000075950">
    <property type="component" value="Chromosome"/>
</dbReference>
<feature type="transmembrane region" description="Helical" evidence="1">
    <location>
        <begin position="107"/>
        <end position="128"/>
    </location>
</feature>
<protein>
    <recommendedName>
        <fullName evidence="4">DUF981 family protein</fullName>
    </recommendedName>
</protein>
<evidence type="ECO:0000313" key="2">
    <source>
        <dbReference type="EMBL" id="AMT94805.1"/>
    </source>
</evidence>
<dbReference type="InterPro" id="IPR009324">
    <property type="entry name" value="DUF981"/>
</dbReference>
<feature type="transmembrane region" description="Helical" evidence="1">
    <location>
        <begin position="20"/>
        <end position="41"/>
    </location>
</feature>
<organism evidence="2 3">
    <name type="scientific">Brevibacterium linens</name>
    <dbReference type="NCBI Taxonomy" id="1703"/>
    <lineage>
        <taxon>Bacteria</taxon>
        <taxon>Bacillati</taxon>
        <taxon>Actinomycetota</taxon>
        <taxon>Actinomycetes</taxon>
        <taxon>Micrococcales</taxon>
        <taxon>Brevibacteriaceae</taxon>
        <taxon>Brevibacterium</taxon>
    </lineage>
</organism>
<proteinExistence type="predicted"/>
<evidence type="ECO:0000256" key="1">
    <source>
        <dbReference type="SAM" id="Phobius"/>
    </source>
</evidence>
<feature type="transmembrane region" description="Helical" evidence="1">
    <location>
        <begin position="195"/>
        <end position="216"/>
    </location>
</feature>
<dbReference type="AlphaFoldDB" id="A0A142NPU9"/>
<dbReference type="Pfam" id="PF06168">
    <property type="entry name" value="DUF981"/>
    <property type="match status" value="1"/>
</dbReference>
<sequence length="266" mass="27684">MGGFFTGVESPGMIDWATMPTYNTIMSVAVGAGLLAVVLFYRELSRAGGAAGNTDSSGSKWRGGRHVLSTDGWALIFGVLGLILTLTGLHMTLTWPLAAGGFAFDNVIFGETSLAFGVLMLAAAWYLWKRGAALKADADPLGMAASTVKPLSIFIAALGLALFAIALAGTVYQLFAAPPQEPISGAFADHPVIEATFMSLLFALVGLGAVLFPFTVRKVLSTPVDSPVGGAAISVTGVVWTITGIVFVLFGAMNFYTHIGLIVNTM</sequence>
<evidence type="ECO:0008006" key="4">
    <source>
        <dbReference type="Google" id="ProtNLM"/>
    </source>
</evidence>
<dbReference type="RefSeq" id="WP_062862364.1">
    <property type="nucleotide sequence ID" value="NZ_CP014869.1"/>
</dbReference>
<keyword evidence="1" id="KW-0472">Membrane</keyword>
<feature type="transmembrane region" description="Helical" evidence="1">
    <location>
        <begin position="151"/>
        <end position="175"/>
    </location>
</feature>